<dbReference type="InterPro" id="IPR007630">
    <property type="entry name" value="RNA_pol_sigma70_r4"/>
</dbReference>
<dbReference type="EMBL" id="BMSL01000009">
    <property type="protein sequence ID" value="GGS43925.1"/>
    <property type="molecule type" value="Genomic_DNA"/>
</dbReference>
<evidence type="ECO:0000313" key="9">
    <source>
        <dbReference type="EMBL" id="GGS43925.1"/>
    </source>
</evidence>
<keyword evidence="4" id="KW-0238">DNA-binding</keyword>
<keyword evidence="5" id="KW-0804">Transcription</keyword>
<dbReference type="PANTHER" id="PTHR43133:SF52">
    <property type="entry name" value="ECF RNA POLYMERASE SIGMA FACTOR SIGL"/>
    <property type="match status" value="1"/>
</dbReference>
<dbReference type="NCBIfam" id="NF007227">
    <property type="entry name" value="PRK09645.1"/>
    <property type="match status" value="1"/>
</dbReference>
<evidence type="ECO:0008006" key="11">
    <source>
        <dbReference type="Google" id="ProtNLM"/>
    </source>
</evidence>
<dbReference type="Gene3D" id="1.10.1740.10">
    <property type="match status" value="1"/>
</dbReference>
<organism evidence="9 10">
    <name type="scientific">Streptomyces griseoviridis</name>
    <dbReference type="NCBI Taxonomy" id="45398"/>
    <lineage>
        <taxon>Bacteria</taxon>
        <taxon>Bacillati</taxon>
        <taxon>Actinomycetota</taxon>
        <taxon>Actinomycetes</taxon>
        <taxon>Kitasatosporales</taxon>
        <taxon>Streptomycetaceae</taxon>
        <taxon>Streptomyces</taxon>
    </lineage>
</organism>
<evidence type="ECO:0000256" key="4">
    <source>
        <dbReference type="ARBA" id="ARBA00023125"/>
    </source>
</evidence>
<evidence type="ECO:0000313" key="10">
    <source>
        <dbReference type="Proteomes" id="UP000653493"/>
    </source>
</evidence>
<dbReference type="Pfam" id="PF04545">
    <property type="entry name" value="Sigma70_r4"/>
    <property type="match status" value="1"/>
</dbReference>
<feature type="region of interest" description="Disordered" evidence="6">
    <location>
        <begin position="1"/>
        <end position="33"/>
    </location>
</feature>
<evidence type="ECO:0000259" key="8">
    <source>
        <dbReference type="Pfam" id="PF04545"/>
    </source>
</evidence>
<keyword evidence="10" id="KW-1185">Reference proteome</keyword>
<evidence type="ECO:0000259" key="7">
    <source>
        <dbReference type="Pfam" id="PF04542"/>
    </source>
</evidence>
<comment type="similarity">
    <text evidence="1">Belongs to the sigma-70 factor family. ECF subfamily.</text>
</comment>
<dbReference type="InterPro" id="IPR013325">
    <property type="entry name" value="RNA_pol_sigma_r2"/>
</dbReference>
<dbReference type="GO" id="GO:0006352">
    <property type="term" value="P:DNA-templated transcription initiation"/>
    <property type="evidence" value="ECO:0007669"/>
    <property type="project" value="InterPro"/>
</dbReference>
<dbReference type="InterPro" id="IPR013324">
    <property type="entry name" value="RNA_pol_sigma_r3/r4-like"/>
</dbReference>
<accession>A0A918GMS4</accession>
<dbReference type="SUPFAM" id="SSF88659">
    <property type="entry name" value="Sigma3 and sigma4 domains of RNA polymerase sigma factors"/>
    <property type="match status" value="1"/>
</dbReference>
<reference evidence="9" key="2">
    <citation type="submission" date="2020-09" db="EMBL/GenBank/DDBJ databases">
        <authorList>
            <person name="Sun Q."/>
            <person name="Ohkuma M."/>
        </authorList>
    </citation>
    <scope>NUCLEOTIDE SEQUENCE</scope>
    <source>
        <strain evidence="9">JCM 4234</strain>
    </source>
</reference>
<dbReference type="CDD" id="cd06171">
    <property type="entry name" value="Sigma70_r4"/>
    <property type="match status" value="1"/>
</dbReference>
<evidence type="ECO:0000256" key="1">
    <source>
        <dbReference type="ARBA" id="ARBA00010641"/>
    </source>
</evidence>
<evidence type="ECO:0000256" key="5">
    <source>
        <dbReference type="ARBA" id="ARBA00023163"/>
    </source>
</evidence>
<feature type="domain" description="RNA polymerase sigma-70 region 4" evidence="8">
    <location>
        <begin position="227"/>
        <end position="274"/>
    </location>
</feature>
<dbReference type="GO" id="GO:0016987">
    <property type="term" value="F:sigma factor activity"/>
    <property type="evidence" value="ECO:0007669"/>
    <property type="project" value="UniProtKB-KW"/>
</dbReference>
<protein>
    <recommendedName>
        <fullName evidence="11">RNA polymerase subunit sigma</fullName>
    </recommendedName>
</protein>
<evidence type="ECO:0000256" key="2">
    <source>
        <dbReference type="ARBA" id="ARBA00023015"/>
    </source>
</evidence>
<dbReference type="SUPFAM" id="SSF88946">
    <property type="entry name" value="Sigma2 domain of RNA polymerase sigma factors"/>
    <property type="match status" value="1"/>
</dbReference>
<dbReference type="Proteomes" id="UP000653493">
    <property type="component" value="Unassembled WGS sequence"/>
</dbReference>
<evidence type="ECO:0000256" key="3">
    <source>
        <dbReference type="ARBA" id="ARBA00023082"/>
    </source>
</evidence>
<dbReference type="InterPro" id="IPR014284">
    <property type="entry name" value="RNA_pol_sigma-70_dom"/>
</dbReference>
<gene>
    <name evidence="9" type="ORF">GCM10010238_37100</name>
</gene>
<dbReference type="Gene3D" id="1.10.10.10">
    <property type="entry name" value="Winged helix-like DNA-binding domain superfamily/Winged helix DNA-binding domain"/>
    <property type="match status" value="1"/>
</dbReference>
<keyword evidence="3" id="KW-0731">Sigma factor</keyword>
<name>A0A918GMS4_STRGD</name>
<feature type="domain" description="RNA polymerase sigma-70 region 2" evidence="7">
    <location>
        <begin position="126"/>
        <end position="193"/>
    </location>
</feature>
<dbReference type="InterPro" id="IPR007627">
    <property type="entry name" value="RNA_pol_sigma70_r2"/>
</dbReference>
<comment type="caution">
    <text evidence="9">The sequence shown here is derived from an EMBL/GenBank/DDBJ whole genome shotgun (WGS) entry which is preliminary data.</text>
</comment>
<feature type="region of interest" description="Disordered" evidence="6">
    <location>
        <begin position="45"/>
        <end position="85"/>
    </location>
</feature>
<dbReference type="InterPro" id="IPR039425">
    <property type="entry name" value="RNA_pol_sigma-70-like"/>
</dbReference>
<sequence>MAVGLAGRARGEDDGEGQGHLSAACDHPFTPVWSRTDKNQIYTQRGKEIPCGSRGSDTPLSPSGGHSGRDGPFTEPFTDAIDRPPQTCAPALSPGRTLRCHTAMTAGTTLTHGTTTAEHELAALQREHGRPLFGLLLRLSDGDRQRAEDLLQETLVRAWQHPEALRAGDFASVRPWLLTVARRLAIDARRARQARPPEIGDAALENAPVCADHAERAAAALDVREAVKTLTPEHREVLVLVYFQGASVAEAAKALGIPAGTVKSRAFYALRALRRVLPDYATDLR</sequence>
<dbReference type="NCBIfam" id="TIGR02937">
    <property type="entry name" value="sigma70-ECF"/>
    <property type="match status" value="1"/>
</dbReference>
<dbReference type="InterPro" id="IPR036388">
    <property type="entry name" value="WH-like_DNA-bd_sf"/>
</dbReference>
<reference evidence="9" key="1">
    <citation type="journal article" date="2014" name="Int. J. Syst. Evol. Microbiol.">
        <title>Complete genome sequence of Corynebacterium casei LMG S-19264T (=DSM 44701T), isolated from a smear-ripened cheese.</title>
        <authorList>
            <consortium name="US DOE Joint Genome Institute (JGI-PGF)"/>
            <person name="Walter F."/>
            <person name="Albersmeier A."/>
            <person name="Kalinowski J."/>
            <person name="Ruckert C."/>
        </authorList>
    </citation>
    <scope>NUCLEOTIDE SEQUENCE</scope>
    <source>
        <strain evidence="9">JCM 4234</strain>
    </source>
</reference>
<evidence type="ECO:0000256" key="6">
    <source>
        <dbReference type="SAM" id="MobiDB-lite"/>
    </source>
</evidence>
<dbReference type="GO" id="GO:0003677">
    <property type="term" value="F:DNA binding"/>
    <property type="evidence" value="ECO:0007669"/>
    <property type="project" value="UniProtKB-KW"/>
</dbReference>
<dbReference type="AlphaFoldDB" id="A0A918GMS4"/>
<dbReference type="PANTHER" id="PTHR43133">
    <property type="entry name" value="RNA POLYMERASE ECF-TYPE SIGMA FACTO"/>
    <property type="match status" value="1"/>
</dbReference>
<keyword evidence="2" id="KW-0805">Transcription regulation</keyword>
<dbReference type="Pfam" id="PF04542">
    <property type="entry name" value="Sigma70_r2"/>
    <property type="match status" value="1"/>
</dbReference>
<proteinExistence type="inferred from homology"/>